<dbReference type="RefSeq" id="WP_118327310.1">
    <property type="nucleotide sequence ID" value="NZ_JBBNFZ010000039.1"/>
</dbReference>
<dbReference type="Pfam" id="PF21821">
    <property type="entry name" value="Dit_like"/>
    <property type="match status" value="1"/>
</dbReference>
<organism evidence="3 5">
    <name type="scientific">Agathobacter rectalis</name>
    <dbReference type="NCBI Taxonomy" id="39491"/>
    <lineage>
        <taxon>Bacteria</taxon>
        <taxon>Bacillati</taxon>
        <taxon>Bacillota</taxon>
        <taxon>Clostridia</taxon>
        <taxon>Lachnospirales</taxon>
        <taxon>Lachnospiraceae</taxon>
        <taxon>Agathobacter</taxon>
    </lineage>
</organism>
<gene>
    <name evidence="3" type="ORF">DW848_02160</name>
    <name evidence="2" type="ORF">DWV45_14710</name>
</gene>
<dbReference type="PANTHER" id="PTHR34700">
    <property type="entry name" value="POTASSIUM BINDING PROTEIN KBP"/>
    <property type="match status" value="1"/>
</dbReference>
<reference evidence="4 5" key="1">
    <citation type="submission" date="2018-08" db="EMBL/GenBank/DDBJ databases">
        <title>A genome reference for cultivated species of the human gut microbiota.</title>
        <authorList>
            <person name="Zou Y."/>
            <person name="Xue W."/>
            <person name="Luo G."/>
        </authorList>
    </citation>
    <scope>NUCLEOTIDE SEQUENCE [LARGE SCALE GENOMIC DNA]</scope>
    <source>
        <strain evidence="2 4">AF06-19</strain>
        <strain evidence="3 5">AM36-3AA</strain>
    </source>
</reference>
<dbReference type="SUPFAM" id="SSF54106">
    <property type="entry name" value="LysM domain"/>
    <property type="match status" value="1"/>
</dbReference>
<dbReference type="EMBL" id="QSHU01000002">
    <property type="protein sequence ID" value="RHC41267.1"/>
    <property type="molecule type" value="Genomic_DNA"/>
</dbReference>
<dbReference type="InterPro" id="IPR048494">
    <property type="entry name" value="Dit-like_N"/>
</dbReference>
<dbReference type="Proteomes" id="UP000283683">
    <property type="component" value="Unassembled WGS sequence"/>
</dbReference>
<feature type="domain" description="LysM" evidence="1">
    <location>
        <begin position="160"/>
        <end position="210"/>
    </location>
</feature>
<dbReference type="Gene3D" id="3.10.350.10">
    <property type="entry name" value="LysM domain"/>
    <property type="match status" value="1"/>
</dbReference>
<evidence type="ECO:0000313" key="3">
    <source>
        <dbReference type="EMBL" id="RHC41267.1"/>
    </source>
</evidence>
<evidence type="ECO:0000313" key="5">
    <source>
        <dbReference type="Proteomes" id="UP000286104"/>
    </source>
</evidence>
<comment type="caution">
    <text evidence="3">The sequence shown here is derived from an EMBL/GenBank/DDBJ whole genome shotgun (WGS) entry which is preliminary data.</text>
</comment>
<dbReference type="InterPro" id="IPR018392">
    <property type="entry name" value="LysM"/>
</dbReference>
<dbReference type="InterPro" id="IPR036779">
    <property type="entry name" value="LysM_dom_sf"/>
</dbReference>
<sequence length="212" mass="23919">MEIWLRQNKKSFRFAILPSEYELTSESDNTQVNINKLGEINLIGKRKLKTVSFSSIFPKQKYSFCQYSTFPTPKESVKTIEKMKNNGVLSLTMTGTPINMDCTIESFTWGENDGTKDINFTLEFKEYRKVKVKTSKRKEKVTKKVTAAATQRTAKAVNSTTYTVKKGDCLSMIAKNLTGSSANWRAIYNQNKGVIGGNPNLIYPGQNLVINV</sequence>
<dbReference type="Pfam" id="PF01476">
    <property type="entry name" value="LysM"/>
    <property type="match status" value="1"/>
</dbReference>
<evidence type="ECO:0000313" key="2">
    <source>
        <dbReference type="EMBL" id="RGW85173.1"/>
    </source>
</evidence>
<evidence type="ECO:0000313" key="4">
    <source>
        <dbReference type="Proteomes" id="UP000283683"/>
    </source>
</evidence>
<dbReference type="Proteomes" id="UP000286104">
    <property type="component" value="Unassembled WGS sequence"/>
</dbReference>
<dbReference type="PROSITE" id="PS51782">
    <property type="entry name" value="LYSM"/>
    <property type="match status" value="1"/>
</dbReference>
<accession>A0A414A6D5</accession>
<dbReference type="CDD" id="cd00118">
    <property type="entry name" value="LysM"/>
    <property type="match status" value="1"/>
</dbReference>
<name>A0A414A6D5_9FIRM</name>
<dbReference type="InterPro" id="IPR052196">
    <property type="entry name" value="Bact_Kbp"/>
</dbReference>
<dbReference type="EMBL" id="QSAZ01000019">
    <property type="protein sequence ID" value="RGW85173.1"/>
    <property type="molecule type" value="Genomic_DNA"/>
</dbReference>
<proteinExistence type="predicted"/>
<protein>
    <submittedName>
        <fullName evidence="3">LysM peptidoglycan-binding domain-containing protein</fullName>
    </submittedName>
</protein>
<evidence type="ECO:0000259" key="1">
    <source>
        <dbReference type="PROSITE" id="PS51782"/>
    </source>
</evidence>
<dbReference type="PANTHER" id="PTHR34700:SF4">
    <property type="entry name" value="PHAGE-LIKE ELEMENT PBSX PROTEIN XKDP"/>
    <property type="match status" value="1"/>
</dbReference>
<dbReference type="AlphaFoldDB" id="A0A414A6D5"/>
<dbReference type="SMART" id="SM00257">
    <property type="entry name" value="LysM"/>
    <property type="match status" value="1"/>
</dbReference>